<feature type="compositionally biased region" description="Polar residues" evidence="1">
    <location>
        <begin position="415"/>
        <end position="425"/>
    </location>
</feature>
<reference evidence="3" key="1">
    <citation type="submission" date="2022-02" db="EMBL/GenBank/DDBJ databases">
        <authorList>
            <person name="Henning P.M."/>
            <person name="McCubbin A.G."/>
            <person name="Shore J.S."/>
        </authorList>
    </citation>
    <scope>NUCLEOTIDE SEQUENCE</scope>
    <source>
        <strain evidence="3">F60SS</strain>
        <tissue evidence="3">Leaves</tissue>
    </source>
</reference>
<evidence type="ECO:0000256" key="1">
    <source>
        <dbReference type="SAM" id="MobiDB-lite"/>
    </source>
</evidence>
<dbReference type="Proteomes" id="UP001141552">
    <property type="component" value="Unassembled WGS sequence"/>
</dbReference>
<dbReference type="CDD" id="cd14686">
    <property type="entry name" value="bZIP"/>
    <property type="match status" value="1"/>
</dbReference>
<organism evidence="3 4">
    <name type="scientific">Turnera subulata</name>
    <dbReference type="NCBI Taxonomy" id="218843"/>
    <lineage>
        <taxon>Eukaryota</taxon>
        <taxon>Viridiplantae</taxon>
        <taxon>Streptophyta</taxon>
        <taxon>Embryophyta</taxon>
        <taxon>Tracheophyta</taxon>
        <taxon>Spermatophyta</taxon>
        <taxon>Magnoliopsida</taxon>
        <taxon>eudicotyledons</taxon>
        <taxon>Gunneridae</taxon>
        <taxon>Pentapetalae</taxon>
        <taxon>rosids</taxon>
        <taxon>fabids</taxon>
        <taxon>Malpighiales</taxon>
        <taxon>Passifloraceae</taxon>
        <taxon>Turnera</taxon>
    </lineage>
</organism>
<dbReference type="Pfam" id="PF00170">
    <property type="entry name" value="bZIP_1"/>
    <property type="match status" value="1"/>
</dbReference>
<feature type="region of interest" description="Disordered" evidence="1">
    <location>
        <begin position="201"/>
        <end position="274"/>
    </location>
</feature>
<dbReference type="SMART" id="SM00338">
    <property type="entry name" value="BRLZ"/>
    <property type="match status" value="1"/>
</dbReference>
<feature type="region of interest" description="Disordered" evidence="1">
    <location>
        <begin position="41"/>
        <end position="69"/>
    </location>
</feature>
<evidence type="ECO:0000259" key="2">
    <source>
        <dbReference type="PROSITE" id="PS00036"/>
    </source>
</evidence>
<feature type="domain" description="BZIP" evidence="2">
    <location>
        <begin position="255"/>
        <end position="270"/>
    </location>
</feature>
<dbReference type="PROSITE" id="PS00036">
    <property type="entry name" value="BZIP_BASIC"/>
    <property type="match status" value="1"/>
</dbReference>
<name>A0A9Q0J5V9_9ROSI</name>
<dbReference type="InterPro" id="IPR004827">
    <property type="entry name" value="bZIP"/>
</dbReference>
<feature type="region of interest" description="Disordered" evidence="1">
    <location>
        <begin position="388"/>
        <end position="425"/>
    </location>
</feature>
<protein>
    <recommendedName>
        <fullName evidence="2">BZIP domain-containing protein</fullName>
    </recommendedName>
</protein>
<proteinExistence type="predicted"/>
<reference evidence="3" key="2">
    <citation type="journal article" date="2023" name="Plants (Basel)">
        <title>Annotation of the Turnera subulata (Passifloraceae) Draft Genome Reveals the S-Locus Evolved after the Divergence of Turneroideae from Passifloroideae in a Stepwise Manner.</title>
        <authorList>
            <person name="Henning P.M."/>
            <person name="Roalson E.H."/>
            <person name="Mir W."/>
            <person name="McCubbin A.G."/>
            <person name="Shore J.S."/>
        </authorList>
    </citation>
    <scope>NUCLEOTIDE SEQUENCE</scope>
    <source>
        <strain evidence="3">F60SS</strain>
    </source>
</reference>
<keyword evidence="4" id="KW-1185">Reference proteome</keyword>
<dbReference type="EMBL" id="JAKUCV010005983">
    <property type="protein sequence ID" value="KAJ4829157.1"/>
    <property type="molecule type" value="Genomic_DNA"/>
</dbReference>
<sequence length="463" mass="51652">MMNVQEVVPFTNILEQPAGSNFDTTFMQFENTSWFDDLQQQSTPQVSSMNPQLDDSKEAPAGTLQGSSSELDLQSMLESLKPILDGEPLFSMQQQPQLSSDFASKNTEYLTNHDSEALFSMQQPQSSSGFAGNTTHEAILTENLPPPSFDDPSVLKDNLDKVLAAASSYVMGSSIQAKDFVHKVIIDVDDYETSATTSISHLSQATKHTRSTDLSVDQPGEVNGRHKQQKAMDSLVDDDSDNIEYTDPEALKLAKRREKNRESARNSRKRKLEESIEQATKIDQLFNIQSKFQKEIYDFMANVQKRLSDIENRMDKEHYENSKTRDKVNEEFATKKALNEVKEDLSTLNTIVFGQQSIIKGLHGRVDTSSANRIGAPNYMVQNSVQSLHPAAGGSSSSSTPGQIHLNMGNDRRTNWSSSTTTDHVQNNNGWGGMQMAPSMGVHTFNHNSVFPTNLDPRFLPHY</sequence>
<feature type="compositionally biased region" description="Polar residues" evidence="1">
    <location>
        <begin position="41"/>
        <end position="53"/>
    </location>
</feature>
<comment type="caution">
    <text evidence="3">The sequence shown here is derived from an EMBL/GenBank/DDBJ whole genome shotgun (WGS) entry which is preliminary data.</text>
</comment>
<feature type="compositionally biased region" description="Acidic residues" evidence="1">
    <location>
        <begin position="235"/>
        <end position="247"/>
    </location>
</feature>
<evidence type="ECO:0000313" key="3">
    <source>
        <dbReference type="EMBL" id="KAJ4829157.1"/>
    </source>
</evidence>
<evidence type="ECO:0000313" key="4">
    <source>
        <dbReference type="Proteomes" id="UP001141552"/>
    </source>
</evidence>
<accession>A0A9Q0J5V9</accession>
<gene>
    <name evidence="3" type="ORF">Tsubulata_032714</name>
</gene>
<dbReference type="AlphaFoldDB" id="A0A9Q0J5V9"/>
<dbReference type="GO" id="GO:0003700">
    <property type="term" value="F:DNA-binding transcription factor activity"/>
    <property type="evidence" value="ECO:0007669"/>
    <property type="project" value="InterPro"/>
</dbReference>